<keyword evidence="3" id="KW-0229">DNA integration</keyword>
<reference evidence="9 10" key="1">
    <citation type="submission" date="2023-07" db="EMBL/GenBank/DDBJ databases">
        <title>Genomic Encyclopedia of Type Strains, Phase IV (KMG-IV): sequencing the most valuable type-strain genomes for metagenomic binning, comparative biology and taxonomic classification.</title>
        <authorList>
            <person name="Goeker M."/>
        </authorList>
    </citation>
    <scope>NUCLEOTIDE SEQUENCE [LARGE SCALE GENOMIC DNA]</scope>
    <source>
        <strain evidence="9 10">DSM 20694</strain>
    </source>
</reference>
<evidence type="ECO:0000259" key="7">
    <source>
        <dbReference type="PROSITE" id="PS51898"/>
    </source>
</evidence>
<dbReference type="Pfam" id="PF00589">
    <property type="entry name" value="Phage_integrase"/>
    <property type="match status" value="1"/>
</dbReference>
<dbReference type="CDD" id="cd01189">
    <property type="entry name" value="INT_ICEBs1_C_like"/>
    <property type="match status" value="1"/>
</dbReference>
<keyword evidence="5" id="KW-0233">DNA recombination</keyword>
<dbReference type="PROSITE" id="PS51898">
    <property type="entry name" value="TYR_RECOMBINASE"/>
    <property type="match status" value="1"/>
</dbReference>
<dbReference type="InterPro" id="IPR013762">
    <property type="entry name" value="Integrase-like_cat_sf"/>
</dbReference>
<dbReference type="InterPro" id="IPR010998">
    <property type="entry name" value="Integrase_recombinase_N"/>
</dbReference>
<evidence type="ECO:0000256" key="1">
    <source>
        <dbReference type="ARBA" id="ARBA00003283"/>
    </source>
</evidence>
<evidence type="ECO:0000256" key="4">
    <source>
        <dbReference type="ARBA" id="ARBA00023125"/>
    </source>
</evidence>
<evidence type="ECO:0000313" key="10">
    <source>
        <dbReference type="Proteomes" id="UP001228504"/>
    </source>
</evidence>
<organism evidence="9 10">
    <name type="scientific">Eubacterium multiforme</name>
    <dbReference type="NCBI Taxonomy" id="83339"/>
    <lineage>
        <taxon>Bacteria</taxon>
        <taxon>Bacillati</taxon>
        <taxon>Bacillota</taxon>
        <taxon>Clostridia</taxon>
        <taxon>Eubacteriales</taxon>
        <taxon>Eubacteriaceae</taxon>
        <taxon>Eubacterium</taxon>
    </lineage>
</organism>
<name>A0ABT9UXZ9_9FIRM</name>
<dbReference type="PROSITE" id="PS51900">
    <property type="entry name" value="CB"/>
    <property type="match status" value="1"/>
</dbReference>
<dbReference type="RefSeq" id="WP_307488204.1">
    <property type="nucleotide sequence ID" value="NZ_JAUSUF010000020.1"/>
</dbReference>
<accession>A0ABT9UXZ9</accession>
<feature type="domain" description="Core-binding (CB)" evidence="8">
    <location>
        <begin position="71"/>
        <end position="151"/>
    </location>
</feature>
<dbReference type="EMBL" id="JAUSUF010000020">
    <property type="protein sequence ID" value="MDQ0151185.1"/>
    <property type="molecule type" value="Genomic_DNA"/>
</dbReference>
<feature type="domain" description="Tyr recombinase" evidence="7">
    <location>
        <begin position="174"/>
        <end position="356"/>
    </location>
</feature>
<keyword evidence="4 6" id="KW-0238">DNA-binding</keyword>
<evidence type="ECO:0000256" key="3">
    <source>
        <dbReference type="ARBA" id="ARBA00022908"/>
    </source>
</evidence>
<sequence>MDYNVTYRQKDNGIQVIISYKDNSGKWKQKSKQGFPNTREGKKKAKIQADIILQELKESITNFTYNEFEHITLGEFIELHLKHMKIHLEPNTIISYRAGLSHFESIYNLEISKIRYIDLQQCVDNLVTKGYKYSSIRNYIQKIKYIFNTAINNYDIPIKNITKKLTIEKEKNPSTKRALTNSELNTLLEKTTNSKYYIMIFLASRCGLRIGEIVGLTWNDIDFKNATLSINKQWKLLKNNTFGFGELKSKNSNRILPLTPNMIKELKELKNNSIYNIDGRILSYKNTKVITVSINKHIKRLGFDISFHELRHTFATNLISNGIDFKTAAKLLGHDVEQTMKTYSHVTDDMLKRASEIMENIF</sequence>
<protein>
    <submittedName>
        <fullName evidence="9">Integrase</fullName>
    </submittedName>
</protein>
<evidence type="ECO:0000256" key="5">
    <source>
        <dbReference type="ARBA" id="ARBA00023172"/>
    </source>
</evidence>
<dbReference type="InterPro" id="IPR028259">
    <property type="entry name" value="AP2-like_int_N"/>
</dbReference>
<dbReference type="InterPro" id="IPR002104">
    <property type="entry name" value="Integrase_catalytic"/>
</dbReference>
<comment type="function">
    <text evidence="1">Site-specific tyrosine recombinase, which acts by catalyzing the cutting and rejoining of the recombining DNA molecules.</text>
</comment>
<evidence type="ECO:0000256" key="6">
    <source>
        <dbReference type="PROSITE-ProRule" id="PRU01248"/>
    </source>
</evidence>
<dbReference type="Pfam" id="PF14657">
    <property type="entry name" value="Arm-DNA-bind_4"/>
    <property type="match status" value="1"/>
</dbReference>
<dbReference type="Gene3D" id="1.10.150.130">
    <property type="match status" value="1"/>
</dbReference>
<evidence type="ECO:0000259" key="8">
    <source>
        <dbReference type="PROSITE" id="PS51900"/>
    </source>
</evidence>
<dbReference type="PANTHER" id="PTHR30349">
    <property type="entry name" value="PHAGE INTEGRASE-RELATED"/>
    <property type="match status" value="1"/>
</dbReference>
<gene>
    <name evidence="9" type="ORF">J2S18_003162</name>
</gene>
<keyword evidence="10" id="KW-1185">Reference proteome</keyword>
<dbReference type="InterPro" id="IPR044068">
    <property type="entry name" value="CB"/>
</dbReference>
<evidence type="ECO:0000313" key="9">
    <source>
        <dbReference type="EMBL" id="MDQ0151185.1"/>
    </source>
</evidence>
<evidence type="ECO:0000256" key="2">
    <source>
        <dbReference type="ARBA" id="ARBA00008857"/>
    </source>
</evidence>
<comment type="caution">
    <text evidence="9">The sequence shown here is derived from an EMBL/GenBank/DDBJ whole genome shotgun (WGS) entry which is preliminary data.</text>
</comment>
<dbReference type="PANTHER" id="PTHR30349:SF64">
    <property type="entry name" value="PROPHAGE INTEGRASE INTD-RELATED"/>
    <property type="match status" value="1"/>
</dbReference>
<comment type="similarity">
    <text evidence="2">Belongs to the 'phage' integrase family.</text>
</comment>
<proteinExistence type="inferred from homology"/>
<dbReference type="Gene3D" id="1.10.443.10">
    <property type="entry name" value="Intergrase catalytic core"/>
    <property type="match status" value="1"/>
</dbReference>
<dbReference type="InterPro" id="IPR004107">
    <property type="entry name" value="Integrase_SAM-like_N"/>
</dbReference>
<dbReference type="SUPFAM" id="SSF56349">
    <property type="entry name" value="DNA breaking-rejoining enzymes"/>
    <property type="match status" value="1"/>
</dbReference>
<dbReference type="Proteomes" id="UP001228504">
    <property type="component" value="Unassembled WGS sequence"/>
</dbReference>
<dbReference type="InterPro" id="IPR050090">
    <property type="entry name" value="Tyrosine_recombinase_XerCD"/>
</dbReference>
<dbReference type="InterPro" id="IPR011010">
    <property type="entry name" value="DNA_brk_join_enz"/>
</dbReference>
<dbReference type="Pfam" id="PF14659">
    <property type="entry name" value="Phage_int_SAM_3"/>
    <property type="match status" value="1"/>
</dbReference>